<accession>A0A5P2TY68</accession>
<reference evidence="1 2" key="1">
    <citation type="submission" date="2019-10" db="EMBL/GenBank/DDBJ databases">
        <title>The completed genome of Lactobacillus harbinensis M1.</title>
        <authorList>
            <person name="Zheng Y."/>
        </authorList>
    </citation>
    <scope>NUCLEOTIDE SEQUENCE [LARGE SCALE GENOMIC DNA]</scope>
    <source>
        <strain evidence="1 2">M1</strain>
    </source>
</reference>
<dbReference type="Proteomes" id="UP000326779">
    <property type="component" value="Chromosome"/>
</dbReference>
<dbReference type="GeneID" id="78508843"/>
<dbReference type="KEGG" id="lhb:D1010_07515"/>
<evidence type="ECO:0000313" key="1">
    <source>
        <dbReference type="EMBL" id="QFR23259.1"/>
    </source>
</evidence>
<evidence type="ECO:0000313" key="2">
    <source>
        <dbReference type="Proteomes" id="UP000326779"/>
    </source>
</evidence>
<name>A0A5P2TY68_9LACO</name>
<dbReference type="AlphaFoldDB" id="A0A5P2TY68"/>
<proteinExistence type="predicted"/>
<organism evidence="1 2">
    <name type="scientific">Schleiferilactobacillus harbinensis</name>
    <dbReference type="NCBI Taxonomy" id="304207"/>
    <lineage>
        <taxon>Bacteria</taxon>
        <taxon>Bacillati</taxon>
        <taxon>Bacillota</taxon>
        <taxon>Bacilli</taxon>
        <taxon>Lactobacillales</taxon>
        <taxon>Lactobacillaceae</taxon>
        <taxon>Schleiferilactobacillus</taxon>
    </lineage>
</organism>
<protein>
    <submittedName>
        <fullName evidence="1">Uncharacterized protein</fullName>
    </submittedName>
</protein>
<dbReference type="EMBL" id="CP045143">
    <property type="protein sequence ID" value="QFR23259.1"/>
    <property type="molecule type" value="Genomic_DNA"/>
</dbReference>
<gene>
    <name evidence="1" type="ORF">D1010_07515</name>
</gene>
<sequence>MRRGDQGSNPVHQSQDVPTKSKAIALAGGITGLAGGIMLIFGPMLLVGGAVANVGTRSLSGTTGVSAFLTLIKIAVLALGIFGLLYYRGTGLVKTAGHILLIVGGAVAIIPLLGWVGGIVAIVGGALYLASLKNFKTE</sequence>
<dbReference type="RefSeq" id="WP_150393229.1">
    <property type="nucleotide sequence ID" value="NZ_CP041364.1"/>
</dbReference>